<feature type="domain" description="OB" evidence="3">
    <location>
        <begin position="253"/>
        <end position="323"/>
    </location>
</feature>
<reference evidence="5" key="1">
    <citation type="submission" date="2024-06" db="EMBL/GenBank/DDBJ databases">
        <title>Sequencing and assembly of the genome of Dyadobacter sp. strain 676, a symbiont of Cyamopsis tetragonoloba.</title>
        <authorList>
            <person name="Guro P."/>
            <person name="Sazanova A."/>
            <person name="Kuznetsova I."/>
            <person name="Belimov A."/>
            <person name="Safronova V."/>
        </authorList>
    </citation>
    <scope>NUCLEOTIDE SEQUENCE</scope>
    <source>
        <strain evidence="5">676</strain>
    </source>
</reference>
<accession>A0AAU8FFR3</accession>
<dbReference type="Pfam" id="PF01336">
    <property type="entry name" value="tRNA_anti-codon"/>
    <property type="match status" value="1"/>
</dbReference>
<dbReference type="AlphaFoldDB" id="A0AAU8FFR3"/>
<comment type="similarity">
    <text evidence="1">Belongs to the DNA polymerase type-C family. DnaE2 subfamily.</text>
</comment>
<dbReference type="EMBL" id="CP159289">
    <property type="protein sequence ID" value="XCH23348.1"/>
    <property type="molecule type" value="Genomic_DNA"/>
</dbReference>
<evidence type="ECO:0000259" key="3">
    <source>
        <dbReference type="Pfam" id="PF01336"/>
    </source>
</evidence>
<dbReference type="InterPro" id="IPR004365">
    <property type="entry name" value="NA-bd_OB_tRNA"/>
</dbReference>
<dbReference type="Pfam" id="PF14579">
    <property type="entry name" value="HHH_6"/>
    <property type="match status" value="1"/>
</dbReference>
<sequence>MVDGMTGRGYTEEYARRIFKQLEGFGSYGFPESHAASFALLVYVSCWLKYYYPDVFCAALLNSQPMGFYQPAQIVGDARNHGVVVRPVDVNLSYWDNTLEEQDGKYRAVRLGFRQIKGIRQEDMELLVSGRVTPYKAIHHIRDAGVSQAALERLADADAFRSMGMDRRKAMWEATALSDRPMGIFTGHQSASDFEEPVSLPKLSLSEHVVQDYASIALSLKAHPVSFVRQQLTANFVTCNSDLSKFKDGMIIRVAGLVLVRQRPGTAGGVCFITIEDETGVANLVVFKSLFEKFRSEILTSRLLMVEGKLQIEGEVIHVVAKRCFNMSALLRGLNVSNDEDPDVSTLSRADERDEYASQAVNKKTQVRKKAVQLEIFPSGRNFR</sequence>
<proteinExistence type="inferred from homology"/>
<dbReference type="PANTHER" id="PTHR32294:SF4">
    <property type="entry name" value="ERROR-PRONE DNA POLYMERASE"/>
    <property type="match status" value="1"/>
</dbReference>
<gene>
    <name evidence="5" type="ORF">ABV298_23935</name>
</gene>
<feature type="domain" description="DNA polymerase helix-hairpin-helix motif" evidence="4">
    <location>
        <begin position="82"/>
        <end position="170"/>
    </location>
</feature>
<dbReference type="GO" id="GO:0003676">
    <property type="term" value="F:nucleic acid binding"/>
    <property type="evidence" value="ECO:0007669"/>
    <property type="project" value="InterPro"/>
</dbReference>
<evidence type="ECO:0000256" key="1">
    <source>
        <dbReference type="ARBA" id="ARBA00007391"/>
    </source>
</evidence>
<dbReference type="InterPro" id="IPR004805">
    <property type="entry name" value="DnaE2/DnaE/PolC"/>
</dbReference>
<dbReference type="GO" id="GO:0006260">
    <property type="term" value="P:DNA replication"/>
    <property type="evidence" value="ECO:0007669"/>
    <property type="project" value="InterPro"/>
</dbReference>
<protein>
    <recommendedName>
        <fullName evidence="2">Error-prone DNA polymerase</fullName>
    </recommendedName>
</protein>
<evidence type="ECO:0000259" key="4">
    <source>
        <dbReference type="Pfam" id="PF14579"/>
    </source>
</evidence>
<name>A0AAU8FFR3_9BACT</name>
<dbReference type="RefSeq" id="WP_353718674.1">
    <property type="nucleotide sequence ID" value="NZ_CP159289.1"/>
</dbReference>
<dbReference type="InterPro" id="IPR029460">
    <property type="entry name" value="DNAPol_HHH"/>
</dbReference>
<organism evidence="5">
    <name type="scientific">Dyadobacter sp. 676</name>
    <dbReference type="NCBI Taxonomy" id="3088362"/>
    <lineage>
        <taxon>Bacteria</taxon>
        <taxon>Pseudomonadati</taxon>
        <taxon>Bacteroidota</taxon>
        <taxon>Cytophagia</taxon>
        <taxon>Cytophagales</taxon>
        <taxon>Spirosomataceae</taxon>
        <taxon>Dyadobacter</taxon>
    </lineage>
</organism>
<dbReference type="PANTHER" id="PTHR32294">
    <property type="entry name" value="DNA POLYMERASE III SUBUNIT ALPHA"/>
    <property type="match status" value="1"/>
</dbReference>
<evidence type="ECO:0000313" key="5">
    <source>
        <dbReference type="EMBL" id="XCH23348.1"/>
    </source>
</evidence>
<dbReference type="GO" id="GO:0008408">
    <property type="term" value="F:3'-5' exonuclease activity"/>
    <property type="evidence" value="ECO:0007669"/>
    <property type="project" value="InterPro"/>
</dbReference>
<evidence type="ECO:0000256" key="2">
    <source>
        <dbReference type="ARBA" id="ARBA00017273"/>
    </source>
</evidence>
<dbReference type="CDD" id="cd04485">
    <property type="entry name" value="DnaE_OBF"/>
    <property type="match status" value="1"/>
</dbReference>